<sequence>MRERPDPAGRAVPVVSRVQDGEVHAAVQREAREGFTARMLELDALARGLAAPSRREPTWLYLSPEDGGFARHGFWLLEEGGERYVDAPYIDLVVDADSLADGGFEEVFAHEMGHVFLRRLLPSLPAGYSRAPHHAFSLTDYPTAFDEGFAIHFQLLARRLTANARLQAIDHGFDTRPFLPWWLSHRDRSLRIQGVRANLFVQAQRPMQGVADVLAAEQLSPEFDATRLRNGQQMLSSEGVVATLFHRWIGEAPADGLAAAYRPWFEAMAAMQARPLQADSPLPVLLLRELHARDAAAGRHAIGIFIDTTYGATVDPALPRQAGELALAGATGDIEAYVSRLKPARDALAAARESALSDPSRLDAALGPGLWLLADGEQGTAVNLNSAEAAQLSALGLSDQAVSQLLASRRSGAAFAGIEDAVARAGLDARTAARMKAQAAAMASAGPYPRR</sequence>
<evidence type="ECO:0000313" key="1">
    <source>
        <dbReference type="EMBL" id="GGA72038.1"/>
    </source>
</evidence>
<organism evidence="1 2">
    <name type="scientific">Arenimonas soli</name>
    <dbReference type="NCBI Taxonomy" id="2269504"/>
    <lineage>
        <taxon>Bacteria</taxon>
        <taxon>Pseudomonadati</taxon>
        <taxon>Pseudomonadota</taxon>
        <taxon>Gammaproteobacteria</taxon>
        <taxon>Lysobacterales</taxon>
        <taxon>Lysobacteraceae</taxon>
        <taxon>Arenimonas</taxon>
    </lineage>
</organism>
<proteinExistence type="predicted"/>
<reference evidence="2" key="1">
    <citation type="journal article" date="2019" name="Int. J. Syst. Evol. Microbiol.">
        <title>The Global Catalogue of Microorganisms (GCM) 10K type strain sequencing project: providing services to taxonomists for standard genome sequencing and annotation.</title>
        <authorList>
            <consortium name="The Broad Institute Genomics Platform"/>
            <consortium name="The Broad Institute Genome Sequencing Center for Infectious Disease"/>
            <person name="Wu L."/>
            <person name="Ma J."/>
        </authorList>
    </citation>
    <scope>NUCLEOTIDE SEQUENCE [LARGE SCALE GENOMIC DNA]</scope>
    <source>
        <strain evidence="2">CGMCC 1.15905</strain>
    </source>
</reference>
<evidence type="ECO:0000313" key="2">
    <source>
        <dbReference type="Proteomes" id="UP000623419"/>
    </source>
</evidence>
<dbReference type="Proteomes" id="UP000623419">
    <property type="component" value="Unassembled WGS sequence"/>
</dbReference>
<name>A0ABQ1HDG9_9GAMM</name>
<keyword evidence="2" id="KW-1185">Reference proteome</keyword>
<protein>
    <submittedName>
        <fullName evidence="1">Uncharacterized protein</fullName>
    </submittedName>
</protein>
<dbReference type="EMBL" id="BMKC01000001">
    <property type="protein sequence ID" value="GGA72038.1"/>
    <property type="molecule type" value="Genomic_DNA"/>
</dbReference>
<comment type="caution">
    <text evidence="1">The sequence shown here is derived from an EMBL/GenBank/DDBJ whole genome shotgun (WGS) entry which is preliminary data.</text>
</comment>
<accession>A0ABQ1HDG9</accession>
<gene>
    <name evidence="1" type="ORF">GCM10011521_07740</name>
</gene>